<dbReference type="Gene3D" id="1.10.510.10">
    <property type="entry name" value="Transferase(Phosphotransferase) domain 1"/>
    <property type="match status" value="1"/>
</dbReference>
<organism evidence="7 8">
    <name type="scientific">Tautonia plasticadhaerens</name>
    <dbReference type="NCBI Taxonomy" id="2527974"/>
    <lineage>
        <taxon>Bacteria</taxon>
        <taxon>Pseudomonadati</taxon>
        <taxon>Planctomycetota</taxon>
        <taxon>Planctomycetia</taxon>
        <taxon>Isosphaerales</taxon>
        <taxon>Isosphaeraceae</taxon>
        <taxon>Tautonia</taxon>
    </lineage>
</organism>
<keyword evidence="8" id="KW-1185">Reference proteome</keyword>
<reference evidence="7 8" key="1">
    <citation type="submission" date="2019-02" db="EMBL/GenBank/DDBJ databases">
        <title>Deep-cultivation of Planctomycetes and their phenomic and genomic characterization uncovers novel biology.</title>
        <authorList>
            <person name="Wiegand S."/>
            <person name="Jogler M."/>
            <person name="Boedeker C."/>
            <person name="Pinto D."/>
            <person name="Vollmers J."/>
            <person name="Rivas-Marin E."/>
            <person name="Kohn T."/>
            <person name="Peeters S.H."/>
            <person name="Heuer A."/>
            <person name="Rast P."/>
            <person name="Oberbeckmann S."/>
            <person name="Bunk B."/>
            <person name="Jeske O."/>
            <person name="Meyerdierks A."/>
            <person name="Storesund J.E."/>
            <person name="Kallscheuer N."/>
            <person name="Luecker S."/>
            <person name="Lage O.M."/>
            <person name="Pohl T."/>
            <person name="Merkel B.J."/>
            <person name="Hornburger P."/>
            <person name="Mueller R.-W."/>
            <person name="Bruemmer F."/>
            <person name="Labrenz M."/>
            <person name="Spormann A.M."/>
            <person name="Op den Camp H."/>
            <person name="Overmann J."/>
            <person name="Amann R."/>
            <person name="Jetten M.S.M."/>
            <person name="Mascher T."/>
            <person name="Medema M.H."/>
            <person name="Devos D.P."/>
            <person name="Kaster A.-K."/>
            <person name="Ovreas L."/>
            <person name="Rohde M."/>
            <person name="Galperin M.Y."/>
            <person name="Jogler C."/>
        </authorList>
    </citation>
    <scope>NUCLEOTIDE SEQUENCE [LARGE SCALE GENOMIC DNA]</scope>
    <source>
        <strain evidence="7 8">ElP</strain>
    </source>
</reference>
<dbReference type="InterPro" id="IPR000719">
    <property type="entry name" value="Prot_kinase_dom"/>
</dbReference>
<evidence type="ECO:0000256" key="2">
    <source>
        <dbReference type="ARBA" id="ARBA00022679"/>
    </source>
</evidence>
<evidence type="ECO:0000256" key="3">
    <source>
        <dbReference type="ARBA" id="ARBA00022741"/>
    </source>
</evidence>
<dbReference type="RefSeq" id="WP_231749402.1">
    <property type="nucleotide sequence ID" value="NZ_CP036426.1"/>
</dbReference>
<keyword evidence="3" id="KW-0547">Nucleotide-binding</keyword>
<dbReference type="Gene3D" id="3.30.200.20">
    <property type="entry name" value="Phosphorylase Kinase, domain 1"/>
    <property type="match status" value="1"/>
</dbReference>
<dbReference type="Proteomes" id="UP000317835">
    <property type="component" value="Chromosome"/>
</dbReference>
<evidence type="ECO:0000259" key="6">
    <source>
        <dbReference type="PROSITE" id="PS50011"/>
    </source>
</evidence>
<feature type="domain" description="Protein kinase" evidence="6">
    <location>
        <begin position="16"/>
        <end position="278"/>
    </location>
</feature>
<dbReference type="SMART" id="SM00220">
    <property type="entry name" value="S_TKc"/>
    <property type="match status" value="1"/>
</dbReference>
<name>A0A518GVE1_9BACT</name>
<dbReference type="GO" id="GO:0005524">
    <property type="term" value="F:ATP binding"/>
    <property type="evidence" value="ECO:0007669"/>
    <property type="project" value="UniProtKB-KW"/>
</dbReference>
<dbReference type="PANTHER" id="PTHR43671:SF13">
    <property type="entry name" value="SERINE_THREONINE-PROTEIN KINASE NEK2"/>
    <property type="match status" value="1"/>
</dbReference>
<dbReference type="Pfam" id="PF00069">
    <property type="entry name" value="Pkinase"/>
    <property type="match status" value="1"/>
</dbReference>
<sequence>MATGTATAGEDRIGNYRIVRVLQMGQNSVIMEVAQEGSGRRFALKELLESRASDGEERRALAFEAKLGQMFTHPSLIRVHEFVNAKPSPYFVMDYFPGITLRLVIGKPQEHALPAGRPHTVLRQAAEALAYMHEKGWAHRDVKPENILLNRSGEVRVIDYALAKKIPTGLGKLFAGKPPREGTYSYISPDVISRMPPSGVSDIYSFGITCYELATGRQPFRANSPMDLLNKHMKERPIPPTSHNKQITKEYSDLVMRMLVKKPADRIKDLREFLAAFNRIKIFKDDPDPMADRMSF</sequence>
<protein>
    <recommendedName>
        <fullName evidence="1">non-specific serine/threonine protein kinase</fullName>
        <ecNumber evidence="1">2.7.11.1</ecNumber>
    </recommendedName>
</protein>
<dbReference type="PROSITE" id="PS50011">
    <property type="entry name" value="PROTEIN_KINASE_DOM"/>
    <property type="match status" value="1"/>
</dbReference>
<dbReference type="InterPro" id="IPR050660">
    <property type="entry name" value="NEK_Ser/Thr_kinase"/>
</dbReference>
<evidence type="ECO:0000256" key="5">
    <source>
        <dbReference type="ARBA" id="ARBA00022840"/>
    </source>
</evidence>
<evidence type="ECO:0000256" key="4">
    <source>
        <dbReference type="ARBA" id="ARBA00022777"/>
    </source>
</evidence>
<dbReference type="AlphaFoldDB" id="A0A518GVE1"/>
<evidence type="ECO:0000256" key="1">
    <source>
        <dbReference type="ARBA" id="ARBA00012513"/>
    </source>
</evidence>
<dbReference type="InterPro" id="IPR011009">
    <property type="entry name" value="Kinase-like_dom_sf"/>
</dbReference>
<dbReference type="EMBL" id="CP036426">
    <property type="protein sequence ID" value="QDV32560.1"/>
    <property type="molecule type" value="Genomic_DNA"/>
</dbReference>
<dbReference type="PANTHER" id="PTHR43671">
    <property type="entry name" value="SERINE/THREONINE-PROTEIN KINASE NEK"/>
    <property type="match status" value="1"/>
</dbReference>
<keyword evidence="4 7" id="KW-0418">Kinase</keyword>
<dbReference type="CDD" id="cd14014">
    <property type="entry name" value="STKc_PknB_like"/>
    <property type="match status" value="1"/>
</dbReference>
<proteinExistence type="predicted"/>
<dbReference type="SUPFAM" id="SSF56112">
    <property type="entry name" value="Protein kinase-like (PK-like)"/>
    <property type="match status" value="1"/>
</dbReference>
<dbReference type="KEGG" id="tpla:ElP_03940"/>
<evidence type="ECO:0000313" key="8">
    <source>
        <dbReference type="Proteomes" id="UP000317835"/>
    </source>
</evidence>
<dbReference type="EC" id="2.7.11.1" evidence="1"/>
<keyword evidence="5" id="KW-0067">ATP-binding</keyword>
<keyword evidence="2 7" id="KW-0808">Transferase</keyword>
<dbReference type="GO" id="GO:0004674">
    <property type="term" value="F:protein serine/threonine kinase activity"/>
    <property type="evidence" value="ECO:0007669"/>
    <property type="project" value="UniProtKB-EC"/>
</dbReference>
<gene>
    <name evidence="7" type="primary">pknB_2</name>
    <name evidence="7" type="ORF">ElP_03940</name>
</gene>
<evidence type="ECO:0000313" key="7">
    <source>
        <dbReference type="EMBL" id="QDV32560.1"/>
    </source>
</evidence>
<accession>A0A518GVE1</accession>